<dbReference type="SUPFAM" id="SSF143880">
    <property type="entry name" value="NE0471 N-terminal domain-like"/>
    <property type="match status" value="1"/>
</dbReference>
<name>A0A8H8YYZ0_9PROT</name>
<evidence type="ECO:0000313" key="1">
    <source>
        <dbReference type="EMBL" id="CAE6494227.1"/>
    </source>
</evidence>
<reference evidence="1" key="1">
    <citation type="submission" date="2021-02" db="EMBL/GenBank/DDBJ databases">
        <authorList>
            <person name="Han P."/>
        </authorList>
    </citation>
    <scope>NUCLEOTIDE SEQUENCE</scope>
    <source>
        <strain evidence="1">Nitrosomonas nitrosa 18-3D</strain>
    </source>
</reference>
<proteinExistence type="predicted"/>
<dbReference type="InterPro" id="IPR018841">
    <property type="entry name" value="DUF2442"/>
</dbReference>
<dbReference type="RefSeq" id="WP_204799399.1">
    <property type="nucleotide sequence ID" value="NZ_CAJNAP010000005.1"/>
</dbReference>
<dbReference type="InterPro" id="IPR036782">
    <property type="entry name" value="NE0471-like_N"/>
</dbReference>
<evidence type="ECO:0008006" key="3">
    <source>
        <dbReference type="Google" id="ProtNLM"/>
    </source>
</evidence>
<dbReference type="Pfam" id="PF10387">
    <property type="entry name" value="DUF2442"/>
    <property type="match status" value="1"/>
</dbReference>
<dbReference type="EMBL" id="CAJNAP010000005">
    <property type="protein sequence ID" value="CAE6494227.1"/>
    <property type="molecule type" value="Genomic_DNA"/>
</dbReference>
<sequence>MDTLLDVVNVKTHPGYRLALEFENGEYRIFDMTPYMDDKPFNRLKNLSLFNCARVEYGTVVWPGNIDIAPETLYDRSIPGKFAE</sequence>
<organism evidence="1 2">
    <name type="scientific">Nitrosomonas nitrosa</name>
    <dbReference type="NCBI Taxonomy" id="52442"/>
    <lineage>
        <taxon>Bacteria</taxon>
        <taxon>Pseudomonadati</taxon>
        <taxon>Pseudomonadota</taxon>
        <taxon>Betaproteobacteria</taxon>
        <taxon>Nitrosomonadales</taxon>
        <taxon>Nitrosomonadaceae</taxon>
        <taxon>Nitrosomonas</taxon>
    </lineage>
</organism>
<protein>
    <recommendedName>
        <fullName evidence="3">DUF2442 domain-containing protein</fullName>
    </recommendedName>
</protein>
<comment type="caution">
    <text evidence="1">The sequence shown here is derived from an EMBL/GenBank/DDBJ whole genome shotgun (WGS) entry which is preliminary data.</text>
</comment>
<dbReference type="Gene3D" id="3.30.2020.10">
    <property type="entry name" value="NE0471-like N-terminal domain"/>
    <property type="match status" value="1"/>
</dbReference>
<dbReference type="Proteomes" id="UP000601736">
    <property type="component" value="Unassembled WGS sequence"/>
</dbReference>
<gene>
    <name evidence="1" type="ORF">NMYAN_130038</name>
</gene>
<accession>A0A8H8YYZ0</accession>
<dbReference type="AlphaFoldDB" id="A0A8H8YYZ0"/>
<evidence type="ECO:0000313" key="2">
    <source>
        <dbReference type="Proteomes" id="UP000601736"/>
    </source>
</evidence>